<organism evidence="1 2">
    <name type="scientific">Mucilaginibacter rubeus</name>
    <dbReference type="NCBI Taxonomy" id="2027860"/>
    <lineage>
        <taxon>Bacteria</taxon>
        <taxon>Pseudomonadati</taxon>
        <taxon>Bacteroidota</taxon>
        <taxon>Sphingobacteriia</taxon>
        <taxon>Sphingobacteriales</taxon>
        <taxon>Sphingobacteriaceae</taxon>
        <taxon>Mucilaginibacter</taxon>
    </lineage>
</organism>
<sequence>MVRLVIDIPDGKSILVKQILKELGVIIQQELKTESSVYKNKLSQVSTWSEEGLEIYSFPNRSE</sequence>
<dbReference type="KEGG" id="mrub:DEO27_015115"/>
<dbReference type="Proteomes" id="UP000251402">
    <property type="component" value="Chromosome"/>
</dbReference>
<reference evidence="1" key="1">
    <citation type="submission" date="2019-08" db="EMBL/GenBank/DDBJ databases">
        <title>Comparative genome analysis confer to the adaptation heavy metal polluted environment.</title>
        <authorList>
            <person name="Li Y."/>
        </authorList>
    </citation>
    <scope>NUCLEOTIDE SEQUENCE [LARGE SCALE GENOMIC DNA]</scope>
    <source>
        <strain evidence="1">P1</strain>
    </source>
</reference>
<dbReference type="OrthoDB" id="965614at2"/>
<dbReference type="AlphaFoldDB" id="A0A5C1HZJ5"/>
<evidence type="ECO:0000313" key="1">
    <source>
        <dbReference type="EMBL" id="QEM11297.1"/>
    </source>
</evidence>
<keyword evidence="2" id="KW-1185">Reference proteome</keyword>
<proteinExistence type="predicted"/>
<dbReference type="EMBL" id="CP043450">
    <property type="protein sequence ID" value="QEM11297.1"/>
    <property type="molecule type" value="Genomic_DNA"/>
</dbReference>
<name>A0A5C1HZJ5_9SPHI</name>
<accession>A0A5C1HZJ5</accession>
<dbReference type="RefSeq" id="WP_112573839.1">
    <property type="nucleotide sequence ID" value="NZ_CP043450.1"/>
</dbReference>
<protein>
    <submittedName>
        <fullName evidence="1">Uncharacterized protein</fullName>
    </submittedName>
</protein>
<gene>
    <name evidence="1" type="ORF">DEO27_015115</name>
</gene>
<evidence type="ECO:0000313" key="2">
    <source>
        <dbReference type="Proteomes" id="UP000251402"/>
    </source>
</evidence>